<sequence length="195" mass="22476">MCCLRAVLTCWMAHYAAYQQLFELQPALLAVVVADDIYSPERKEITTGEAKTKAKAIKMMKCIKDALFWHAITQIKQHLEPLAFAANVTQATLCRIDTVLLTFGFLMMQYKSMMEDKDVWAVTTIIQSIKQRWAKYDQEISITAMILNPFYKTTLFSYIPSLNNANVCTLLEHLYTCFFHCDPPPLFDDQVTSYF</sequence>
<keyword evidence="3" id="KW-1185">Reference proteome</keyword>
<name>A0A0D0CLG9_9AGAM</name>
<dbReference type="EMBL" id="KN827675">
    <property type="protein sequence ID" value="KIK76098.1"/>
    <property type="molecule type" value="Genomic_DNA"/>
</dbReference>
<feature type="signal peptide" evidence="1">
    <location>
        <begin position="1"/>
        <end position="18"/>
    </location>
</feature>
<reference evidence="3" key="2">
    <citation type="submission" date="2015-01" db="EMBL/GenBank/DDBJ databases">
        <title>Evolutionary Origins and Diversification of the Mycorrhizal Mutualists.</title>
        <authorList>
            <consortium name="DOE Joint Genome Institute"/>
            <consortium name="Mycorrhizal Genomics Consortium"/>
            <person name="Kohler A."/>
            <person name="Kuo A."/>
            <person name="Nagy L.G."/>
            <person name="Floudas D."/>
            <person name="Copeland A."/>
            <person name="Barry K.W."/>
            <person name="Cichocki N."/>
            <person name="Veneault-Fourrey C."/>
            <person name="LaButti K."/>
            <person name="Lindquist E.A."/>
            <person name="Lipzen A."/>
            <person name="Lundell T."/>
            <person name="Morin E."/>
            <person name="Murat C."/>
            <person name="Riley R."/>
            <person name="Ohm R."/>
            <person name="Sun H."/>
            <person name="Tunlid A."/>
            <person name="Henrissat B."/>
            <person name="Grigoriev I.V."/>
            <person name="Hibbett D.S."/>
            <person name="Martin F."/>
        </authorList>
    </citation>
    <scope>NUCLEOTIDE SEQUENCE [LARGE SCALE GENOMIC DNA]</scope>
    <source>
        <strain evidence="3">Ve08.2h10</strain>
    </source>
</reference>
<evidence type="ECO:0000313" key="2">
    <source>
        <dbReference type="EMBL" id="KIK76098.1"/>
    </source>
</evidence>
<gene>
    <name evidence="2" type="ORF">PAXRUDRAFT_170934</name>
</gene>
<dbReference type="InParanoid" id="A0A0D0CLG9"/>
<proteinExistence type="predicted"/>
<dbReference type="STRING" id="930991.A0A0D0CLG9"/>
<accession>A0A0D0CLG9</accession>
<dbReference type="SUPFAM" id="SSF53098">
    <property type="entry name" value="Ribonuclease H-like"/>
    <property type="match status" value="1"/>
</dbReference>
<dbReference type="OrthoDB" id="3270520at2759"/>
<evidence type="ECO:0000256" key="1">
    <source>
        <dbReference type="SAM" id="SignalP"/>
    </source>
</evidence>
<keyword evidence="1" id="KW-0732">Signal</keyword>
<protein>
    <submittedName>
        <fullName evidence="2">Uncharacterized protein</fullName>
    </submittedName>
</protein>
<dbReference type="HOGENOM" id="CLU_1269577_0_0_1"/>
<dbReference type="AlphaFoldDB" id="A0A0D0CLG9"/>
<feature type="chain" id="PRO_5002220401" evidence="1">
    <location>
        <begin position="19"/>
        <end position="195"/>
    </location>
</feature>
<organism evidence="2 3">
    <name type="scientific">Paxillus rubicundulus Ve08.2h10</name>
    <dbReference type="NCBI Taxonomy" id="930991"/>
    <lineage>
        <taxon>Eukaryota</taxon>
        <taxon>Fungi</taxon>
        <taxon>Dikarya</taxon>
        <taxon>Basidiomycota</taxon>
        <taxon>Agaricomycotina</taxon>
        <taxon>Agaricomycetes</taxon>
        <taxon>Agaricomycetidae</taxon>
        <taxon>Boletales</taxon>
        <taxon>Paxilineae</taxon>
        <taxon>Paxillaceae</taxon>
        <taxon>Paxillus</taxon>
    </lineage>
</organism>
<dbReference type="Proteomes" id="UP000054538">
    <property type="component" value="Unassembled WGS sequence"/>
</dbReference>
<reference evidence="2 3" key="1">
    <citation type="submission" date="2014-04" db="EMBL/GenBank/DDBJ databases">
        <authorList>
            <consortium name="DOE Joint Genome Institute"/>
            <person name="Kuo A."/>
            <person name="Kohler A."/>
            <person name="Jargeat P."/>
            <person name="Nagy L.G."/>
            <person name="Floudas D."/>
            <person name="Copeland A."/>
            <person name="Barry K.W."/>
            <person name="Cichocki N."/>
            <person name="Veneault-Fourrey C."/>
            <person name="LaButti K."/>
            <person name="Lindquist E.A."/>
            <person name="Lipzen A."/>
            <person name="Lundell T."/>
            <person name="Morin E."/>
            <person name="Murat C."/>
            <person name="Sun H."/>
            <person name="Tunlid A."/>
            <person name="Henrissat B."/>
            <person name="Grigoriev I.V."/>
            <person name="Hibbett D.S."/>
            <person name="Martin F."/>
            <person name="Nordberg H.P."/>
            <person name="Cantor M.N."/>
            <person name="Hua S.X."/>
        </authorList>
    </citation>
    <scope>NUCLEOTIDE SEQUENCE [LARGE SCALE GENOMIC DNA]</scope>
    <source>
        <strain evidence="2 3">Ve08.2h10</strain>
    </source>
</reference>
<dbReference type="InterPro" id="IPR012337">
    <property type="entry name" value="RNaseH-like_sf"/>
</dbReference>
<evidence type="ECO:0000313" key="3">
    <source>
        <dbReference type="Proteomes" id="UP000054538"/>
    </source>
</evidence>